<comment type="similarity">
    <text evidence="1">Belongs to the ROK (NagC/XylR) family.</text>
</comment>
<dbReference type="InterPro" id="IPR005471">
    <property type="entry name" value="Tscrpt_reg_IclR_N"/>
</dbReference>
<dbReference type="RefSeq" id="WP_154613754.1">
    <property type="nucleotide sequence ID" value="NZ_CP053660.1"/>
</dbReference>
<proteinExistence type="inferred from homology"/>
<dbReference type="InterPro" id="IPR000600">
    <property type="entry name" value="ROK"/>
</dbReference>
<dbReference type="Pfam" id="PF09339">
    <property type="entry name" value="HTH_IclR"/>
    <property type="match status" value="1"/>
</dbReference>
<protein>
    <submittedName>
        <fullName evidence="3">ROK family protein</fullName>
    </submittedName>
</protein>
<dbReference type="Pfam" id="PF00480">
    <property type="entry name" value="ROK"/>
    <property type="match status" value="1"/>
</dbReference>
<dbReference type="SUPFAM" id="SSF46785">
    <property type="entry name" value="Winged helix' DNA-binding domain"/>
    <property type="match status" value="1"/>
</dbReference>
<dbReference type="PANTHER" id="PTHR18964">
    <property type="entry name" value="ROK (REPRESSOR, ORF, KINASE) FAMILY"/>
    <property type="match status" value="1"/>
</dbReference>
<evidence type="ECO:0000256" key="1">
    <source>
        <dbReference type="ARBA" id="ARBA00006479"/>
    </source>
</evidence>
<sequence length="439" mass="44696">MTSSAPVAPRPATTAPPTNPTTATTAAGRPTVVSDQVALRRDRLSAVLHRLRDAGPRSRARLAGDLGLTRSAASSLVAELEERGLVRRAGVERRRVGRPGTTVELDGRRVVGLGAEISAAHVSAIAVDLSGGVVAEHRCPVDVARLGPLGAVDLLAGLVREAERGVGAAGGTVVGLAVGVAGLLDTAREELVVAPNLGWRDVPLGALLRDRLPVSYPVAVDNDANLAATAEAVAGDPARRDVVVIYAEGGVGGGIVAGGRLLRGRHGYAGEFGHITVDPQGRRCACGRIGCWETVVGLRALLDAAADPDDRVHDPAVPVEERLAEIERRADLGDARTLAALDQVATGLGVGAAVLVNALNPAAVVLSGYFATLGRHLRPAVEAQLAAGVLAPDSGGTHVSISSLGRRAAVRGGADVALAAVYADPTLVPRRAGAPEGAR</sequence>
<dbReference type="GO" id="GO:0006355">
    <property type="term" value="P:regulation of DNA-templated transcription"/>
    <property type="evidence" value="ECO:0007669"/>
    <property type="project" value="InterPro"/>
</dbReference>
<dbReference type="PANTHER" id="PTHR18964:SF149">
    <property type="entry name" value="BIFUNCTIONAL UDP-N-ACETYLGLUCOSAMINE 2-EPIMERASE_N-ACETYLMANNOSAMINE KINASE"/>
    <property type="match status" value="1"/>
</dbReference>
<dbReference type="InterPro" id="IPR036388">
    <property type="entry name" value="WH-like_DNA-bd_sf"/>
</dbReference>
<dbReference type="Proteomes" id="UP000433406">
    <property type="component" value="Unassembled WGS sequence"/>
</dbReference>
<dbReference type="InterPro" id="IPR036390">
    <property type="entry name" value="WH_DNA-bd_sf"/>
</dbReference>
<feature type="domain" description="HTH iclR-type" evidence="2">
    <location>
        <begin position="42"/>
        <end position="88"/>
    </location>
</feature>
<evidence type="ECO:0000259" key="2">
    <source>
        <dbReference type="Pfam" id="PF09339"/>
    </source>
</evidence>
<dbReference type="InterPro" id="IPR043129">
    <property type="entry name" value="ATPase_NBD"/>
</dbReference>
<accession>A0A6I3IXX5</accession>
<dbReference type="SUPFAM" id="SSF53067">
    <property type="entry name" value="Actin-like ATPase domain"/>
    <property type="match status" value="2"/>
</dbReference>
<reference evidence="3 4" key="1">
    <citation type="submission" date="2019-10" db="EMBL/GenBank/DDBJ databases">
        <title>Nocardioides novel species isolated from the excrement of Marmot.</title>
        <authorList>
            <person name="Zhang G."/>
        </authorList>
    </citation>
    <scope>NUCLEOTIDE SEQUENCE [LARGE SCALE GENOMIC DNA]</scope>
    <source>
        <strain evidence="4">zg-579</strain>
    </source>
</reference>
<dbReference type="EMBL" id="WLCI01000003">
    <property type="protein sequence ID" value="MTB93957.1"/>
    <property type="molecule type" value="Genomic_DNA"/>
</dbReference>
<organism evidence="3 4">
    <name type="scientific">Nocardioides marmotae</name>
    <dbReference type="NCBI Taxonomy" id="2663857"/>
    <lineage>
        <taxon>Bacteria</taxon>
        <taxon>Bacillati</taxon>
        <taxon>Actinomycetota</taxon>
        <taxon>Actinomycetes</taxon>
        <taxon>Propionibacteriales</taxon>
        <taxon>Nocardioidaceae</taxon>
        <taxon>Nocardioides</taxon>
    </lineage>
</organism>
<keyword evidence="4" id="KW-1185">Reference proteome</keyword>
<dbReference type="Gene3D" id="3.30.420.40">
    <property type="match status" value="2"/>
</dbReference>
<evidence type="ECO:0000313" key="4">
    <source>
        <dbReference type="Proteomes" id="UP000433406"/>
    </source>
</evidence>
<comment type="caution">
    <text evidence="3">The sequence shown here is derived from an EMBL/GenBank/DDBJ whole genome shotgun (WGS) entry which is preliminary data.</text>
</comment>
<dbReference type="GO" id="GO:0003677">
    <property type="term" value="F:DNA binding"/>
    <property type="evidence" value="ECO:0007669"/>
    <property type="project" value="InterPro"/>
</dbReference>
<dbReference type="Gene3D" id="1.10.10.10">
    <property type="entry name" value="Winged helix-like DNA-binding domain superfamily/Winged helix DNA-binding domain"/>
    <property type="match status" value="1"/>
</dbReference>
<evidence type="ECO:0000313" key="3">
    <source>
        <dbReference type="EMBL" id="MTB93957.1"/>
    </source>
</evidence>
<gene>
    <name evidence="3" type="ORF">GGQ22_02575</name>
</gene>
<name>A0A6I3IXX5_9ACTN</name>
<dbReference type="AlphaFoldDB" id="A0A6I3IXX5"/>